<feature type="transmembrane region" description="Helical" evidence="1">
    <location>
        <begin position="30"/>
        <end position="50"/>
    </location>
</feature>
<keyword evidence="1" id="KW-0472">Membrane</keyword>
<keyword evidence="1" id="KW-0812">Transmembrane</keyword>
<reference evidence="2 3" key="1">
    <citation type="submission" date="2015-01" db="EMBL/GenBank/DDBJ databases">
        <title>Genome Assembly of Bacillus badius MTCC 1458.</title>
        <authorList>
            <person name="Verma A."/>
            <person name="Khatri I."/>
            <person name="Mual P."/>
            <person name="Subramanian S."/>
            <person name="Krishnamurthi S."/>
        </authorList>
    </citation>
    <scope>NUCLEOTIDE SEQUENCE [LARGE SCALE GENOMIC DNA]</scope>
    <source>
        <strain evidence="2 3">MTCC 1458</strain>
    </source>
</reference>
<evidence type="ECO:0000313" key="3">
    <source>
        <dbReference type="Proteomes" id="UP000031982"/>
    </source>
</evidence>
<evidence type="ECO:0000256" key="1">
    <source>
        <dbReference type="SAM" id="Phobius"/>
    </source>
</evidence>
<evidence type="ECO:0000313" key="2">
    <source>
        <dbReference type="EMBL" id="KIL74134.1"/>
    </source>
</evidence>
<protein>
    <submittedName>
        <fullName evidence="2">Uncharacterized protein</fullName>
    </submittedName>
</protein>
<sequence>MILKYIIIFLLGFLLTFIVSVDFFDQYNLALSLFSRIIFALFFLLIIWLLQKIFYKRSTK</sequence>
<gene>
    <name evidence="2" type="ORF">SD77_2944</name>
</gene>
<organism evidence="2 3">
    <name type="scientific">Bacillus badius</name>
    <dbReference type="NCBI Taxonomy" id="1455"/>
    <lineage>
        <taxon>Bacteria</taxon>
        <taxon>Bacillati</taxon>
        <taxon>Bacillota</taxon>
        <taxon>Bacilli</taxon>
        <taxon>Bacillales</taxon>
        <taxon>Bacillaceae</taxon>
        <taxon>Pseudobacillus</taxon>
    </lineage>
</organism>
<dbReference type="Proteomes" id="UP000031982">
    <property type="component" value="Unassembled WGS sequence"/>
</dbReference>
<keyword evidence="3" id="KW-1185">Reference proteome</keyword>
<dbReference type="EMBL" id="JXLP01000026">
    <property type="protein sequence ID" value="KIL74134.1"/>
    <property type="molecule type" value="Genomic_DNA"/>
</dbReference>
<comment type="caution">
    <text evidence="2">The sequence shown here is derived from an EMBL/GenBank/DDBJ whole genome shotgun (WGS) entry which is preliminary data.</text>
</comment>
<feature type="transmembrane region" description="Helical" evidence="1">
    <location>
        <begin position="5"/>
        <end position="24"/>
    </location>
</feature>
<accession>A0ABR5AQX2</accession>
<proteinExistence type="predicted"/>
<name>A0ABR5AQX2_BACBA</name>
<keyword evidence="1" id="KW-1133">Transmembrane helix</keyword>